<reference evidence="3 4" key="1">
    <citation type="submission" date="2017-05" db="EMBL/GenBank/DDBJ databases">
        <title>Full genome sequence of Pseudorhodoplanes sinuspersici.</title>
        <authorList>
            <person name="Dastgheib S.M.M."/>
            <person name="Shavandi M."/>
            <person name="Tirandaz H."/>
        </authorList>
    </citation>
    <scope>NUCLEOTIDE SEQUENCE [LARGE SCALE GENOMIC DNA]</scope>
    <source>
        <strain evidence="3 4">RIPI110</strain>
    </source>
</reference>
<keyword evidence="2" id="KW-1133">Transmembrane helix</keyword>
<name>A0A1W6ZXT7_9HYPH</name>
<dbReference type="AlphaFoldDB" id="A0A1W6ZXT7"/>
<dbReference type="EMBL" id="CP021112">
    <property type="protein sequence ID" value="ARQ02229.1"/>
    <property type="molecule type" value="Genomic_DNA"/>
</dbReference>
<evidence type="ECO:0000313" key="4">
    <source>
        <dbReference type="Proteomes" id="UP000194137"/>
    </source>
</evidence>
<accession>A0A1W6ZXT7</accession>
<protein>
    <submittedName>
        <fullName evidence="3">Uncharacterized protein</fullName>
    </submittedName>
</protein>
<keyword evidence="2" id="KW-0472">Membrane</keyword>
<feature type="compositionally biased region" description="Acidic residues" evidence="1">
    <location>
        <begin position="143"/>
        <end position="163"/>
    </location>
</feature>
<dbReference type="RefSeq" id="WP_086090660.1">
    <property type="nucleotide sequence ID" value="NZ_CP021112.1"/>
</dbReference>
<evidence type="ECO:0000256" key="1">
    <source>
        <dbReference type="SAM" id="MobiDB-lite"/>
    </source>
</evidence>
<dbReference type="Proteomes" id="UP000194137">
    <property type="component" value="Chromosome"/>
</dbReference>
<keyword evidence="4" id="KW-1185">Reference proteome</keyword>
<dbReference type="STRING" id="1235591.CAK95_26370"/>
<dbReference type="OrthoDB" id="7596417at2"/>
<dbReference type="KEGG" id="psin:CAK95_26370"/>
<evidence type="ECO:0000256" key="2">
    <source>
        <dbReference type="SAM" id="Phobius"/>
    </source>
</evidence>
<proteinExistence type="predicted"/>
<gene>
    <name evidence="3" type="ORF">CAK95_26370</name>
</gene>
<feature type="region of interest" description="Disordered" evidence="1">
    <location>
        <begin position="130"/>
        <end position="163"/>
    </location>
</feature>
<organism evidence="3 4">
    <name type="scientific">Pseudorhodoplanes sinuspersici</name>
    <dbReference type="NCBI Taxonomy" id="1235591"/>
    <lineage>
        <taxon>Bacteria</taxon>
        <taxon>Pseudomonadati</taxon>
        <taxon>Pseudomonadota</taxon>
        <taxon>Alphaproteobacteria</taxon>
        <taxon>Hyphomicrobiales</taxon>
        <taxon>Pseudorhodoplanes</taxon>
    </lineage>
</organism>
<sequence length="163" mass="17947">MHHAAGTRLATHANSGKHPGTLLIRDLTMTRHGFAATAFAIITLFALPAAAQRATGMLLEDAGFKMREANTPEKMERLRSLTPHKLIARQKNGVPYYLYADPDDCKCLFIGDKIAFENYRAMPAQPLQPYDVGRGSNPVVSDMVDEMDRDGSLDQDDMIDPGS</sequence>
<feature type="transmembrane region" description="Helical" evidence="2">
    <location>
        <begin position="32"/>
        <end position="51"/>
    </location>
</feature>
<evidence type="ECO:0000313" key="3">
    <source>
        <dbReference type="EMBL" id="ARQ02229.1"/>
    </source>
</evidence>
<keyword evidence="2" id="KW-0812">Transmembrane</keyword>